<evidence type="ECO:0000256" key="5">
    <source>
        <dbReference type="ARBA" id="ARBA00023136"/>
    </source>
</evidence>
<keyword evidence="3 6" id="KW-0812">Transmembrane</keyword>
<dbReference type="GO" id="GO:0016020">
    <property type="term" value="C:membrane"/>
    <property type="evidence" value="ECO:0007669"/>
    <property type="project" value="UniProtKB-SubCell"/>
</dbReference>
<sequence length="102" mass="11260">MSSNYQQQQRGYTQAHQDADLEEVYAGARRLNQNARAINGEVVSQNHLIDNLGNDIESGTGALQNETAKAQIVNANKSKLCKMYWTIAVLVVILVAITIFIP</sequence>
<dbReference type="CDD" id="cd15841">
    <property type="entry name" value="SNARE_Qc"/>
    <property type="match status" value="1"/>
</dbReference>
<dbReference type="EMBL" id="VJMH01005222">
    <property type="protein sequence ID" value="KAF0698745.1"/>
    <property type="molecule type" value="Genomic_DNA"/>
</dbReference>
<dbReference type="AlphaFoldDB" id="A0A485KQZ0"/>
<keyword evidence="9" id="KW-1185">Reference proteome</keyword>
<evidence type="ECO:0000256" key="3">
    <source>
        <dbReference type="ARBA" id="ARBA00022692"/>
    </source>
</evidence>
<protein>
    <submittedName>
        <fullName evidence="8">Aste57867_10650 protein</fullName>
    </submittedName>
</protein>
<dbReference type="SUPFAM" id="SSF58038">
    <property type="entry name" value="SNARE fusion complex"/>
    <property type="match status" value="1"/>
</dbReference>
<evidence type="ECO:0000256" key="4">
    <source>
        <dbReference type="ARBA" id="ARBA00022989"/>
    </source>
</evidence>
<organism evidence="8 9">
    <name type="scientific">Aphanomyces stellatus</name>
    <dbReference type="NCBI Taxonomy" id="120398"/>
    <lineage>
        <taxon>Eukaryota</taxon>
        <taxon>Sar</taxon>
        <taxon>Stramenopiles</taxon>
        <taxon>Oomycota</taxon>
        <taxon>Saprolegniomycetes</taxon>
        <taxon>Saprolegniales</taxon>
        <taxon>Verrucalvaceae</taxon>
        <taxon>Aphanomyces</taxon>
    </lineage>
</organism>
<evidence type="ECO:0000256" key="2">
    <source>
        <dbReference type="ARBA" id="ARBA00022448"/>
    </source>
</evidence>
<evidence type="ECO:0000256" key="6">
    <source>
        <dbReference type="SAM" id="Phobius"/>
    </source>
</evidence>
<gene>
    <name evidence="8" type="primary">Aste57867_10650</name>
    <name evidence="7" type="ORF">As57867_010610</name>
    <name evidence="8" type="ORF">ASTE57867_10650</name>
</gene>
<accession>A0A485KQZ0</accession>
<reference evidence="8 9" key="1">
    <citation type="submission" date="2019-03" db="EMBL/GenBank/DDBJ databases">
        <authorList>
            <person name="Gaulin E."/>
            <person name="Dumas B."/>
        </authorList>
    </citation>
    <scope>NUCLEOTIDE SEQUENCE [LARGE SCALE GENOMIC DNA]</scope>
    <source>
        <strain evidence="8">CBS 568.67</strain>
    </source>
</reference>
<feature type="transmembrane region" description="Helical" evidence="6">
    <location>
        <begin position="83"/>
        <end position="101"/>
    </location>
</feature>
<dbReference type="PANTHER" id="PTHR12791">
    <property type="entry name" value="GOLGI SNARE BET1-RELATED"/>
    <property type="match status" value="1"/>
</dbReference>
<keyword evidence="4 6" id="KW-1133">Transmembrane helix</keyword>
<evidence type="ECO:0000313" key="7">
    <source>
        <dbReference type="EMBL" id="KAF0698745.1"/>
    </source>
</evidence>
<dbReference type="Proteomes" id="UP000332933">
    <property type="component" value="Unassembled WGS sequence"/>
</dbReference>
<dbReference type="EMBL" id="CAADRA010005243">
    <property type="protein sequence ID" value="VFT87522.1"/>
    <property type="molecule type" value="Genomic_DNA"/>
</dbReference>
<dbReference type="Gene3D" id="1.20.5.110">
    <property type="match status" value="1"/>
</dbReference>
<evidence type="ECO:0000313" key="9">
    <source>
        <dbReference type="Proteomes" id="UP000332933"/>
    </source>
</evidence>
<evidence type="ECO:0000313" key="8">
    <source>
        <dbReference type="EMBL" id="VFT87522.1"/>
    </source>
</evidence>
<dbReference type="OrthoDB" id="428895at2759"/>
<name>A0A485KQZ0_9STRA</name>
<reference evidence="7" key="2">
    <citation type="submission" date="2019-06" db="EMBL/GenBank/DDBJ databases">
        <title>Genomics analysis of Aphanomyces spp. identifies a new class of oomycete effector associated with host adaptation.</title>
        <authorList>
            <person name="Gaulin E."/>
        </authorList>
    </citation>
    <scope>NUCLEOTIDE SEQUENCE</scope>
    <source>
        <strain evidence="7">CBS 578.67</strain>
    </source>
</reference>
<proteinExistence type="predicted"/>
<evidence type="ECO:0000256" key="1">
    <source>
        <dbReference type="ARBA" id="ARBA00004167"/>
    </source>
</evidence>
<keyword evidence="5 6" id="KW-0472">Membrane</keyword>
<keyword evidence="2" id="KW-0813">Transport</keyword>
<comment type="subcellular location">
    <subcellularLocation>
        <location evidence="1">Membrane</location>
        <topology evidence="1">Single-pass membrane protein</topology>
    </subcellularLocation>
</comment>